<dbReference type="HAMAP" id="MF_00189">
    <property type="entry name" value="YciB"/>
    <property type="match status" value="1"/>
</dbReference>
<feature type="transmembrane region" description="Helical" evidence="5">
    <location>
        <begin position="41"/>
        <end position="65"/>
    </location>
</feature>
<evidence type="ECO:0000256" key="4">
    <source>
        <dbReference type="ARBA" id="ARBA00023136"/>
    </source>
</evidence>
<organism evidence="6 7">
    <name type="scientific">Halovulum dunhuangense</name>
    <dbReference type="NCBI Taxonomy" id="1505036"/>
    <lineage>
        <taxon>Bacteria</taxon>
        <taxon>Pseudomonadati</taxon>
        <taxon>Pseudomonadota</taxon>
        <taxon>Alphaproteobacteria</taxon>
        <taxon>Rhodobacterales</taxon>
        <taxon>Paracoccaceae</taxon>
        <taxon>Halovulum</taxon>
    </lineage>
</organism>
<dbReference type="PANTHER" id="PTHR36917">
    <property type="entry name" value="INTRACELLULAR SEPTATION PROTEIN A-RELATED"/>
    <property type="match status" value="1"/>
</dbReference>
<evidence type="ECO:0000256" key="1">
    <source>
        <dbReference type="ARBA" id="ARBA00022475"/>
    </source>
</evidence>
<reference evidence="6 7" key="1">
    <citation type="submission" date="2020-05" db="EMBL/GenBank/DDBJ databases">
        <title>Gimesia benthica sp. nov., a novel planctomycete isolated from a deep-sea water sample of the Northwest Indian Ocean.</title>
        <authorList>
            <person name="Wang J."/>
            <person name="Ruan C."/>
            <person name="Song L."/>
            <person name="Zhu Y."/>
            <person name="Li A."/>
            <person name="Zheng X."/>
            <person name="Wang L."/>
            <person name="Lu Z."/>
            <person name="Huang Y."/>
            <person name="Du W."/>
            <person name="Zhou Y."/>
            <person name="Huang L."/>
            <person name="Dai X."/>
        </authorList>
    </citation>
    <scope>NUCLEOTIDE SEQUENCE [LARGE SCALE GENOMIC DNA]</scope>
    <source>
        <strain evidence="6 7">YYQ-30</strain>
    </source>
</reference>
<feature type="transmembrane region" description="Helical" evidence="5">
    <location>
        <begin position="72"/>
        <end position="90"/>
    </location>
</feature>
<dbReference type="EMBL" id="JABFBC010000002">
    <property type="protein sequence ID" value="NNU81011.1"/>
    <property type="molecule type" value="Genomic_DNA"/>
</dbReference>
<dbReference type="GO" id="GO:0005886">
    <property type="term" value="C:plasma membrane"/>
    <property type="evidence" value="ECO:0007669"/>
    <property type="project" value="UniProtKB-SubCell"/>
</dbReference>
<dbReference type="RefSeq" id="WP_171325579.1">
    <property type="nucleotide sequence ID" value="NZ_JABFBC010000002.1"/>
</dbReference>
<feature type="transmembrane region" description="Helical" evidence="5">
    <location>
        <begin position="102"/>
        <end position="119"/>
    </location>
</feature>
<comment type="similarity">
    <text evidence="5">Belongs to the YciB family.</text>
</comment>
<comment type="function">
    <text evidence="5">Plays a role in cell envelope biogenesis, maintenance of cell envelope integrity and membrane homeostasis.</text>
</comment>
<keyword evidence="7" id="KW-1185">Reference proteome</keyword>
<keyword evidence="1 5" id="KW-1003">Cell membrane</keyword>
<accession>A0A849L4D5</accession>
<comment type="caution">
    <text evidence="6">The sequence shown here is derived from an EMBL/GenBank/DDBJ whole genome shotgun (WGS) entry which is preliminary data.</text>
</comment>
<evidence type="ECO:0000313" key="7">
    <source>
        <dbReference type="Proteomes" id="UP000572377"/>
    </source>
</evidence>
<feature type="transmembrane region" description="Helical" evidence="5">
    <location>
        <begin position="140"/>
        <end position="160"/>
    </location>
</feature>
<evidence type="ECO:0000313" key="6">
    <source>
        <dbReference type="EMBL" id="NNU81011.1"/>
    </source>
</evidence>
<evidence type="ECO:0000256" key="2">
    <source>
        <dbReference type="ARBA" id="ARBA00022692"/>
    </source>
</evidence>
<gene>
    <name evidence="5" type="primary">yciB</name>
    <name evidence="6" type="ORF">HMH01_11240</name>
</gene>
<dbReference type="AlphaFoldDB" id="A0A849L4D5"/>
<feature type="transmembrane region" description="Helical" evidence="5">
    <location>
        <begin position="166"/>
        <end position="185"/>
    </location>
</feature>
<dbReference type="Proteomes" id="UP000572377">
    <property type="component" value="Unassembled WGS sequence"/>
</dbReference>
<feature type="transmembrane region" description="Helical" evidence="5">
    <location>
        <begin position="12"/>
        <end position="29"/>
    </location>
</feature>
<evidence type="ECO:0000256" key="5">
    <source>
        <dbReference type="HAMAP-Rule" id="MF_00189"/>
    </source>
</evidence>
<dbReference type="PANTHER" id="PTHR36917:SF1">
    <property type="entry name" value="INNER MEMBRANE-SPANNING PROTEIN YCIB"/>
    <property type="match status" value="1"/>
</dbReference>
<keyword evidence="2 5" id="KW-0812">Transmembrane</keyword>
<protein>
    <recommendedName>
        <fullName evidence="5">Inner membrane-spanning protein YciB</fullName>
    </recommendedName>
</protein>
<keyword evidence="3 5" id="KW-1133">Transmembrane helix</keyword>
<evidence type="ECO:0000256" key="3">
    <source>
        <dbReference type="ARBA" id="ARBA00022989"/>
    </source>
</evidence>
<proteinExistence type="inferred from homology"/>
<keyword evidence="4 5" id="KW-0472">Membrane</keyword>
<name>A0A849L4D5_9RHOB</name>
<comment type="subcellular location">
    <subcellularLocation>
        <location evidence="5">Cell inner membrane</location>
        <topology evidence="5">Multi-pass membrane protein</topology>
    </subcellularLocation>
</comment>
<sequence>MAKRELNPTLRMVLELGPVLVYLAAYFWFKDRPVTLGGEEYGGVVVAMAVFVPLSVLGLGISWALTGTASRMAVFTVLMVMVFGGITVWMNDATFAMMRPTVVYGFFAAVLALGLYGLKRSYLQFLMGTVLPMRDEGWRIFTRNWIVFFVAMAIFNEFVWRVLGETAWVWLDTVGQFVLTLGFLATQMPVLQRHAISDEK</sequence>
<dbReference type="InterPro" id="IPR006008">
    <property type="entry name" value="YciB"/>
</dbReference>
<keyword evidence="5" id="KW-0997">Cell inner membrane</keyword>
<dbReference type="Pfam" id="PF04279">
    <property type="entry name" value="IspA"/>
    <property type="match status" value="1"/>
</dbReference>